<dbReference type="Gene3D" id="3.90.550.10">
    <property type="entry name" value="Spore Coat Polysaccharide Biosynthesis Protein SpsA, Chain A"/>
    <property type="match status" value="1"/>
</dbReference>
<reference evidence="2 3" key="1">
    <citation type="submission" date="2020-03" db="EMBL/GenBank/DDBJ databases">
        <title>Cyclobacterium plantarum sp. nov., a marine bacterium isolated from a coastal-marine wetland.</title>
        <authorList>
            <person name="Sanchez-Porro C."/>
            <person name="Ventosa A."/>
            <person name="Amoozegar M."/>
        </authorList>
    </citation>
    <scope>NUCLEOTIDE SEQUENCE [LARGE SCALE GENOMIC DNA]</scope>
    <source>
        <strain evidence="2 3">GBPx2</strain>
    </source>
</reference>
<evidence type="ECO:0000313" key="3">
    <source>
        <dbReference type="Proteomes" id="UP000649799"/>
    </source>
</evidence>
<evidence type="ECO:0000313" key="2">
    <source>
        <dbReference type="EMBL" id="NHE56244.1"/>
    </source>
</evidence>
<organism evidence="2 3">
    <name type="scientific">Cyclobacterium plantarum</name>
    <dbReference type="NCBI Taxonomy" id="2716263"/>
    <lineage>
        <taxon>Bacteria</taxon>
        <taxon>Pseudomonadati</taxon>
        <taxon>Bacteroidota</taxon>
        <taxon>Cytophagia</taxon>
        <taxon>Cytophagales</taxon>
        <taxon>Cyclobacteriaceae</taxon>
        <taxon>Cyclobacterium</taxon>
    </lineage>
</organism>
<sequence length="313" mass="36749">MNKSSDITVSVCMITYNHSKFLEMSIEGVLLQQTNFNVELIISDDASPDGTEVIVERYLNIAHENINVVYYKHSNNLGAIPNFEWTLNKCTGKYIAICEGDDYWIDPKKLQLQVDFLESNKNYILSFHDRSIVNNVGEVLKKNSLPTSIKRDLNFEDLAKGVFTVPTQTVVFRNCIKNFPKVFSSVLNGDTFLFLLLAERGKFYYEKRITETFYRIHNGGVWSSINYERSLLESYNTYNIIYNYFNKHHGLEKAFLTRWYGLIYFYWKSNNFPKFSIKFIKIILFVILNPRLISVFVPKIFKYIYKFLNITSK</sequence>
<dbReference type="InterPro" id="IPR029044">
    <property type="entry name" value="Nucleotide-diphossugar_trans"/>
</dbReference>
<dbReference type="SUPFAM" id="SSF53448">
    <property type="entry name" value="Nucleotide-diphospho-sugar transferases"/>
    <property type="match status" value="1"/>
</dbReference>
<evidence type="ECO:0000259" key="1">
    <source>
        <dbReference type="Pfam" id="PF00535"/>
    </source>
</evidence>
<dbReference type="PANTHER" id="PTHR22916:SF3">
    <property type="entry name" value="UDP-GLCNAC:BETAGAL BETA-1,3-N-ACETYLGLUCOSAMINYLTRANSFERASE-LIKE PROTEIN 1"/>
    <property type="match status" value="1"/>
</dbReference>
<name>A0ABX0H3P9_9BACT</name>
<dbReference type="InterPro" id="IPR001173">
    <property type="entry name" value="Glyco_trans_2-like"/>
</dbReference>
<dbReference type="PANTHER" id="PTHR22916">
    <property type="entry name" value="GLYCOSYLTRANSFERASE"/>
    <property type="match status" value="1"/>
</dbReference>
<gene>
    <name evidence="2" type="ORF">G9Q97_05370</name>
</gene>
<dbReference type="Proteomes" id="UP000649799">
    <property type="component" value="Unassembled WGS sequence"/>
</dbReference>
<keyword evidence="3" id="KW-1185">Reference proteome</keyword>
<dbReference type="RefSeq" id="WP_166143887.1">
    <property type="nucleotide sequence ID" value="NZ_JAANYN010000002.1"/>
</dbReference>
<dbReference type="Pfam" id="PF00535">
    <property type="entry name" value="Glycos_transf_2"/>
    <property type="match status" value="1"/>
</dbReference>
<accession>A0ABX0H3P9</accession>
<comment type="caution">
    <text evidence="2">The sequence shown here is derived from an EMBL/GenBank/DDBJ whole genome shotgun (WGS) entry which is preliminary data.</text>
</comment>
<protein>
    <submittedName>
        <fullName evidence="2">Glycosyltransferase</fullName>
    </submittedName>
</protein>
<feature type="domain" description="Glycosyltransferase 2-like" evidence="1">
    <location>
        <begin position="10"/>
        <end position="174"/>
    </location>
</feature>
<dbReference type="EMBL" id="JAANYN010000002">
    <property type="protein sequence ID" value="NHE56244.1"/>
    <property type="molecule type" value="Genomic_DNA"/>
</dbReference>
<proteinExistence type="predicted"/>